<feature type="compositionally biased region" description="Polar residues" evidence="1">
    <location>
        <begin position="66"/>
        <end position="75"/>
    </location>
</feature>
<keyword evidence="3" id="KW-1185">Reference proteome</keyword>
<sequence length="75" mass="8961">MYQMYIMKIQTFREMFLHLRSKKHPNHHGLTKSWKKCTQTPPMILEQREQDCTEPRRRGKSAALEPQSTEADWSG</sequence>
<feature type="region of interest" description="Disordered" evidence="1">
    <location>
        <begin position="47"/>
        <end position="75"/>
    </location>
</feature>
<comment type="caution">
    <text evidence="2">The sequence shown here is derived from an EMBL/GenBank/DDBJ whole genome shotgun (WGS) entry which is preliminary data.</text>
</comment>
<organism evidence="2 3">
    <name type="scientific">Cirrhinus molitorella</name>
    <name type="common">mud carp</name>
    <dbReference type="NCBI Taxonomy" id="172907"/>
    <lineage>
        <taxon>Eukaryota</taxon>
        <taxon>Metazoa</taxon>
        <taxon>Chordata</taxon>
        <taxon>Craniata</taxon>
        <taxon>Vertebrata</taxon>
        <taxon>Euteleostomi</taxon>
        <taxon>Actinopterygii</taxon>
        <taxon>Neopterygii</taxon>
        <taxon>Teleostei</taxon>
        <taxon>Ostariophysi</taxon>
        <taxon>Cypriniformes</taxon>
        <taxon>Cyprinidae</taxon>
        <taxon>Labeoninae</taxon>
        <taxon>Labeonini</taxon>
        <taxon>Cirrhinus</taxon>
    </lineage>
</organism>
<evidence type="ECO:0000313" key="3">
    <source>
        <dbReference type="Proteomes" id="UP001187343"/>
    </source>
</evidence>
<protein>
    <submittedName>
        <fullName evidence="2">Uncharacterized protein</fullName>
    </submittedName>
</protein>
<evidence type="ECO:0000313" key="2">
    <source>
        <dbReference type="EMBL" id="KAK2874858.1"/>
    </source>
</evidence>
<proteinExistence type="predicted"/>
<name>A0AA88TN95_9TELE</name>
<dbReference type="Proteomes" id="UP001187343">
    <property type="component" value="Unassembled WGS sequence"/>
</dbReference>
<dbReference type="AlphaFoldDB" id="A0AA88TN95"/>
<dbReference type="EMBL" id="JAUYZG010000021">
    <property type="protein sequence ID" value="KAK2874858.1"/>
    <property type="molecule type" value="Genomic_DNA"/>
</dbReference>
<gene>
    <name evidence="2" type="ORF">Q8A67_022011</name>
</gene>
<evidence type="ECO:0000256" key="1">
    <source>
        <dbReference type="SAM" id="MobiDB-lite"/>
    </source>
</evidence>
<feature type="compositionally biased region" description="Basic and acidic residues" evidence="1">
    <location>
        <begin position="47"/>
        <end position="56"/>
    </location>
</feature>
<reference evidence="2" key="1">
    <citation type="submission" date="2023-08" db="EMBL/GenBank/DDBJ databases">
        <title>Chromosome-level Genome Assembly of mud carp (Cirrhinus molitorella).</title>
        <authorList>
            <person name="Liu H."/>
        </authorList>
    </citation>
    <scope>NUCLEOTIDE SEQUENCE</scope>
    <source>
        <strain evidence="2">Prfri</strain>
        <tissue evidence="2">Muscle</tissue>
    </source>
</reference>
<accession>A0AA88TN95</accession>